<feature type="transmembrane region" description="Helical" evidence="2">
    <location>
        <begin position="39"/>
        <end position="57"/>
    </location>
</feature>
<evidence type="ECO:0000313" key="3">
    <source>
        <dbReference type="EnsemblMetazoa" id="AFAF010741-PA"/>
    </source>
</evidence>
<sequence length="172" mass="19172">MCHAAIGVSPYMTDSTIATIERQVAPIFSPRIFVSGSKFAIIGIGIFSTFVVAVISFECSETPFVFSAFTLNTLPGAMAYQHGHRGVSFTLERLATVRFHHINATTNIRSRILRSDVSQHERITIAPEINIALLQPLDGDRRVETGQRKMVKNNKRSPKFRDQTGTPPHFRS</sequence>
<keyword evidence="4" id="KW-1185">Reference proteome</keyword>
<name>A0A182QIB2_9DIPT</name>
<reference evidence="4" key="1">
    <citation type="submission" date="2014-01" db="EMBL/GenBank/DDBJ databases">
        <title>The Genome Sequence of Anopheles farauti FAR1 (V2).</title>
        <authorList>
            <consortium name="The Broad Institute Genomics Platform"/>
            <person name="Neafsey D.E."/>
            <person name="Besansky N."/>
            <person name="Howell P."/>
            <person name="Walton C."/>
            <person name="Young S.K."/>
            <person name="Zeng Q."/>
            <person name="Gargeya S."/>
            <person name="Fitzgerald M."/>
            <person name="Haas B."/>
            <person name="Abouelleil A."/>
            <person name="Allen A.W."/>
            <person name="Alvarado L."/>
            <person name="Arachchi H.M."/>
            <person name="Berlin A.M."/>
            <person name="Chapman S.B."/>
            <person name="Gainer-Dewar J."/>
            <person name="Goldberg J."/>
            <person name="Griggs A."/>
            <person name="Gujja S."/>
            <person name="Hansen M."/>
            <person name="Howarth C."/>
            <person name="Imamovic A."/>
            <person name="Ireland A."/>
            <person name="Larimer J."/>
            <person name="McCowan C."/>
            <person name="Murphy C."/>
            <person name="Pearson M."/>
            <person name="Poon T.W."/>
            <person name="Priest M."/>
            <person name="Roberts A."/>
            <person name="Saif S."/>
            <person name="Shea T."/>
            <person name="Sisk P."/>
            <person name="Sykes S."/>
            <person name="Wortman J."/>
            <person name="Nusbaum C."/>
            <person name="Birren B."/>
        </authorList>
    </citation>
    <scope>NUCLEOTIDE SEQUENCE [LARGE SCALE GENOMIC DNA]</scope>
    <source>
        <strain evidence="4">FAR1</strain>
    </source>
</reference>
<protein>
    <submittedName>
        <fullName evidence="3">Uncharacterized protein</fullName>
    </submittedName>
</protein>
<evidence type="ECO:0000313" key="4">
    <source>
        <dbReference type="Proteomes" id="UP000075886"/>
    </source>
</evidence>
<dbReference type="AlphaFoldDB" id="A0A182QIB2"/>
<accession>A0A182QIB2</accession>
<evidence type="ECO:0000256" key="2">
    <source>
        <dbReference type="SAM" id="Phobius"/>
    </source>
</evidence>
<keyword evidence="2" id="KW-0812">Transmembrane</keyword>
<reference evidence="3" key="2">
    <citation type="submission" date="2020-05" db="UniProtKB">
        <authorList>
            <consortium name="EnsemblMetazoa"/>
        </authorList>
    </citation>
    <scope>IDENTIFICATION</scope>
    <source>
        <strain evidence="3">FAR1</strain>
    </source>
</reference>
<dbReference type="EnsemblMetazoa" id="AFAF010741-RA">
    <property type="protein sequence ID" value="AFAF010741-PA"/>
    <property type="gene ID" value="AFAF010741"/>
</dbReference>
<proteinExistence type="predicted"/>
<keyword evidence="2" id="KW-0472">Membrane</keyword>
<dbReference type="Proteomes" id="UP000075886">
    <property type="component" value="Unassembled WGS sequence"/>
</dbReference>
<feature type="region of interest" description="Disordered" evidence="1">
    <location>
        <begin position="151"/>
        <end position="172"/>
    </location>
</feature>
<keyword evidence="2" id="KW-1133">Transmembrane helix</keyword>
<dbReference type="EMBL" id="AXCN02001855">
    <property type="status" value="NOT_ANNOTATED_CDS"/>
    <property type="molecule type" value="Genomic_DNA"/>
</dbReference>
<dbReference type="VEuPathDB" id="VectorBase:AFAF010741"/>
<organism evidence="3 4">
    <name type="scientific">Anopheles farauti</name>
    <dbReference type="NCBI Taxonomy" id="69004"/>
    <lineage>
        <taxon>Eukaryota</taxon>
        <taxon>Metazoa</taxon>
        <taxon>Ecdysozoa</taxon>
        <taxon>Arthropoda</taxon>
        <taxon>Hexapoda</taxon>
        <taxon>Insecta</taxon>
        <taxon>Pterygota</taxon>
        <taxon>Neoptera</taxon>
        <taxon>Endopterygota</taxon>
        <taxon>Diptera</taxon>
        <taxon>Nematocera</taxon>
        <taxon>Culicoidea</taxon>
        <taxon>Culicidae</taxon>
        <taxon>Anophelinae</taxon>
        <taxon>Anopheles</taxon>
    </lineage>
</organism>
<evidence type="ECO:0000256" key="1">
    <source>
        <dbReference type="SAM" id="MobiDB-lite"/>
    </source>
</evidence>